<evidence type="ECO:0000259" key="2">
    <source>
        <dbReference type="Pfam" id="PF11774"/>
    </source>
</evidence>
<dbReference type="GO" id="GO:0003677">
    <property type="term" value="F:DNA binding"/>
    <property type="evidence" value="ECO:0007669"/>
    <property type="project" value="UniProtKB-KW"/>
</dbReference>
<dbReference type="EMBL" id="FMZZ01000007">
    <property type="protein sequence ID" value="SDD11216.1"/>
    <property type="molecule type" value="Genomic_DNA"/>
</dbReference>
<sequence>MAQRTIVELVDDLDGTIGDDISTISFGLDGAQYEIDLTEANAERLREILDEFASAARRIGGRAKRASVKSAGTSDARNKEQTKAIRDWARQNDYDISGRGRIPSSVIEAFEQAHQPKPKKGK</sequence>
<gene>
    <name evidence="4" type="ORF">SAMN05216174_107194</name>
</gene>
<dbReference type="RefSeq" id="WP_091451350.1">
    <property type="nucleotide sequence ID" value="NZ_FMZZ01000007.1"/>
</dbReference>
<dbReference type="Pfam" id="PF11774">
    <property type="entry name" value="Lsr2"/>
    <property type="match status" value="1"/>
</dbReference>
<evidence type="ECO:0000313" key="4">
    <source>
        <dbReference type="EMBL" id="SDD11216.1"/>
    </source>
</evidence>
<dbReference type="InterPro" id="IPR042261">
    <property type="entry name" value="Lsr2-like_dimerization"/>
</dbReference>
<dbReference type="GO" id="GO:0016746">
    <property type="term" value="F:acyltransferase activity"/>
    <property type="evidence" value="ECO:0007669"/>
    <property type="project" value="InterPro"/>
</dbReference>
<feature type="domain" description="Lsr2 DNA-binding" evidence="3">
    <location>
        <begin position="78"/>
        <end position="113"/>
    </location>
</feature>
<reference evidence="5" key="1">
    <citation type="submission" date="2016-10" db="EMBL/GenBank/DDBJ databases">
        <authorList>
            <person name="Varghese N."/>
            <person name="Submissions S."/>
        </authorList>
    </citation>
    <scope>NUCLEOTIDE SEQUENCE [LARGE SCALE GENOMIC DNA]</scope>
    <source>
        <strain evidence="5">IBRC-M 10403</strain>
    </source>
</reference>
<dbReference type="Proteomes" id="UP000199501">
    <property type="component" value="Unassembled WGS sequence"/>
</dbReference>
<dbReference type="STRING" id="1271860.SAMN05216174_107194"/>
<dbReference type="InterPro" id="IPR055370">
    <property type="entry name" value="Lsr2_DNA-bd"/>
</dbReference>
<dbReference type="Gene3D" id="4.10.320.10">
    <property type="entry name" value="E3-binding domain"/>
    <property type="match status" value="1"/>
</dbReference>
<keyword evidence="1" id="KW-0238">DNA-binding</keyword>
<evidence type="ECO:0000259" key="3">
    <source>
        <dbReference type="Pfam" id="PF23359"/>
    </source>
</evidence>
<dbReference type="InterPro" id="IPR024412">
    <property type="entry name" value="Lsr2_dim_dom"/>
</dbReference>
<proteinExistence type="predicted"/>
<evidence type="ECO:0000256" key="1">
    <source>
        <dbReference type="ARBA" id="ARBA00023125"/>
    </source>
</evidence>
<dbReference type="AlphaFoldDB" id="A0A1G6S4U3"/>
<dbReference type="OrthoDB" id="4113332at2"/>
<protein>
    <submittedName>
        <fullName evidence="4">Lsr2 protein</fullName>
    </submittedName>
</protein>
<accession>A0A1G6S4U3</accession>
<name>A0A1G6S4U3_9PSEU</name>
<organism evidence="4 5">
    <name type="scientific">Actinokineospora iranica</name>
    <dbReference type="NCBI Taxonomy" id="1271860"/>
    <lineage>
        <taxon>Bacteria</taxon>
        <taxon>Bacillati</taxon>
        <taxon>Actinomycetota</taxon>
        <taxon>Actinomycetes</taxon>
        <taxon>Pseudonocardiales</taxon>
        <taxon>Pseudonocardiaceae</taxon>
        <taxon>Actinokineospora</taxon>
    </lineage>
</organism>
<dbReference type="Pfam" id="PF23359">
    <property type="entry name" value="Lsr2_DNA-bd"/>
    <property type="match status" value="1"/>
</dbReference>
<feature type="domain" description="Lsr2 dimerization" evidence="2">
    <location>
        <begin position="1"/>
        <end position="60"/>
    </location>
</feature>
<keyword evidence="5" id="KW-1185">Reference proteome</keyword>
<dbReference type="Gene3D" id="3.30.60.230">
    <property type="entry name" value="Lsr2, dimerization domain"/>
    <property type="match status" value="1"/>
</dbReference>
<evidence type="ECO:0000313" key="5">
    <source>
        <dbReference type="Proteomes" id="UP000199501"/>
    </source>
</evidence>
<dbReference type="InterPro" id="IPR036625">
    <property type="entry name" value="E3-bd_dom_sf"/>
</dbReference>